<sequence>MKKEKIIEKTVKPSGNTGHITLPKKYIGKKVKIKIQGEHKDD</sequence>
<dbReference type="KEGG" id="mmq:MmarC5_0245"/>
<dbReference type="eggNOG" id="arCOG08100">
    <property type="taxonomic scope" value="Archaea"/>
</dbReference>
<dbReference type="GeneID" id="31759112"/>
<evidence type="ECO:0008006" key="3">
    <source>
        <dbReference type="Google" id="ProtNLM"/>
    </source>
</evidence>
<dbReference type="Proteomes" id="UP000000253">
    <property type="component" value="Chromosome"/>
</dbReference>
<evidence type="ECO:0000313" key="1">
    <source>
        <dbReference type="EMBL" id="ABO34561.1"/>
    </source>
</evidence>
<proteinExistence type="predicted"/>
<reference evidence="1 2" key="1">
    <citation type="submission" date="2007-03" db="EMBL/GenBank/DDBJ databases">
        <title>Complete sequence of chromosome of Methanococcus maripaludis C5.</title>
        <authorList>
            <consortium name="US DOE Joint Genome Institute"/>
            <person name="Copeland A."/>
            <person name="Lucas S."/>
            <person name="Lapidus A."/>
            <person name="Barry K."/>
            <person name="Glavina del Rio T."/>
            <person name="Dalin E."/>
            <person name="Tice H."/>
            <person name="Pitluck S."/>
            <person name="Chertkov O."/>
            <person name="Brettin T."/>
            <person name="Bruce D."/>
            <person name="Han C."/>
            <person name="Detter J.C."/>
            <person name="Schmutz J."/>
            <person name="Larimer F."/>
            <person name="Land M."/>
            <person name="Hauser L."/>
            <person name="Kyrpides N."/>
            <person name="Mikhailova N."/>
            <person name="Sieprawska-Lupa M."/>
            <person name="Whitman W.B."/>
            <person name="Richardson P."/>
        </authorList>
    </citation>
    <scope>NUCLEOTIDE SEQUENCE [LARGE SCALE GENOMIC DNA]</scope>
    <source>
        <strain evidence="2">C5 / ATCC BAA-1333</strain>
    </source>
</reference>
<evidence type="ECO:0000313" key="2">
    <source>
        <dbReference type="Proteomes" id="UP000000253"/>
    </source>
</evidence>
<dbReference type="NCBIfam" id="NF033496">
    <property type="entry name" value="DUF2080_fam_acc"/>
    <property type="match status" value="1"/>
</dbReference>
<dbReference type="EMBL" id="CP000609">
    <property type="protein sequence ID" value="ABO34561.1"/>
    <property type="molecule type" value="Genomic_DNA"/>
</dbReference>
<dbReference type="InterPro" id="IPR019205">
    <property type="entry name" value="DUF2080_transposon-encoded"/>
</dbReference>
<dbReference type="HOGENOM" id="CLU_211272_0_0_2"/>
<name>A4FWI6_METM5</name>
<gene>
    <name evidence="1" type="ordered locus">MmarC5_0245</name>
</gene>
<dbReference type="STRING" id="402880.MmarC5_0245"/>
<accession>A4FWI6</accession>
<organism evidence="1 2">
    <name type="scientific">Methanococcus maripaludis (strain C5 / ATCC BAA-1333)</name>
    <dbReference type="NCBI Taxonomy" id="402880"/>
    <lineage>
        <taxon>Archaea</taxon>
        <taxon>Methanobacteriati</taxon>
        <taxon>Methanobacteriota</taxon>
        <taxon>Methanomada group</taxon>
        <taxon>Methanococci</taxon>
        <taxon>Methanococcales</taxon>
        <taxon>Methanococcaceae</taxon>
        <taxon>Methanococcus</taxon>
    </lineage>
</organism>
<dbReference type="AlphaFoldDB" id="A4FWI6"/>
<dbReference type="Pfam" id="PF09853">
    <property type="entry name" value="DUF2080"/>
    <property type="match status" value="1"/>
</dbReference>
<dbReference type="RefSeq" id="WP_011868018.1">
    <property type="nucleotide sequence ID" value="NC_009135.1"/>
</dbReference>
<protein>
    <recommendedName>
        <fullName evidence="3">Transposon-encoded protein</fullName>
    </recommendedName>
</protein>